<gene>
    <name evidence="3" type="ORF">GW587_19675</name>
</gene>
<evidence type="ECO:0000313" key="3">
    <source>
        <dbReference type="EMBL" id="NGZ86467.1"/>
    </source>
</evidence>
<feature type="domain" description="Ketoreductase" evidence="2">
    <location>
        <begin position="8"/>
        <end position="190"/>
    </location>
</feature>
<comment type="similarity">
    <text evidence="1">Belongs to the short-chain dehydrogenases/reductases (SDR) family.</text>
</comment>
<dbReference type="SMART" id="SM00822">
    <property type="entry name" value="PKS_KR"/>
    <property type="match status" value="1"/>
</dbReference>
<reference evidence="3 4" key="1">
    <citation type="submission" date="2020-01" db="EMBL/GenBank/DDBJ databases">
        <authorList>
            <person name="Lee S.D."/>
        </authorList>
    </citation>
    <scope>NUCLEOTIDE SEQUENCE [LARGE SCALE GENOMIC DNA]</scope>
    <source>
        <strain evidence="3 4">SAP-35</strain>
    </source>
</reference>
<name>A0ABX0FPQ8_9BURK</name>
<dbReference type="InterPro" id="IPR057326">
    <property type="entry name" value="KR_dom"/>
</dbReference>
<dbReference type="EMBL" id="JAADJT010000009">
    <property type="protein sequence ID" value="NGZ86467.1"/>
    <property type="molecule type" value="Genomic_DNA"/>
</dbReference>
<sequence>MAMELIGKRALVMGGASGIGKATSLALAKAGADVVLTYWSSSDEAQQVVAEIRAMGRKAQAIKADLTDSAIAEQVFAEAEGAIGDIDTLFANIGGLIQRCRVVDMPLSLWNEAMNLNLTSTFLICQAALKRMEPRQRGVIVTMSSLAAFDGGGPGSAHYASSKAAVATFTRALAKEVGPLGIRVNGVSPGLIATRFHDTFNTPANRQAIAERTPARREGQPEDVANAVVFLASDRAAFLAGEIIQVNGGLGLY</sequence>
<dbReference type="Proteomes" id="UP000666369">
    <property type="component" value="Unassembled WGS sequence"/>
</dbReference>
<dbReference type="PANTHER" id="PTHR42879">
    <property type="entry name" value="3-OXOACYL-(ACYL-CARRIER-PROTEIN) REDUCTASE"/>
    <property type="match status" value="1"/>
</dbReference>
<evidence type="ECO:0000259" key="2">
    <source>
        <dbReference type="SMART" id="SM00822"/>
    </source>
</evidence>
<dbReference type="InterPro" id="IPR020904">
    <property type="entry name" value="Sc_DH/Rdtase_CS"/>
</dbReference>
<dbReference type="PANTHER" id="PTHR42879:SF2">
    <property type="entry name" value="3-OXOACYL-[ACYL-CARRIER-PROTEIN] REDUCTASE FABG"/>
    <property type="match status" value="1"/>
</dbReference>
<dbReference type="SUPFAM" id="SSF51735">
    <property type="entry name" value="NAD(P)-binding Rossmann-fold domains"/>
    <property type="match status" value="1"/>
</dbReference>
<evidence type="ECO:0000313" key="4">
    <source>
        <dbReference type="Proteomes" id="UP000666369"/>
    </source>
</evidence>
<comment type="caution">
    <text evidence="3">The sequence shown here is derived from an EMBL/GenBank/DDBJ whole genome shotgun (WGS) entry which is preliminary data.</text>
</comment>
<dbReference type="InterPro" id="IPR002347">
    <property type="entry name" value="SDR_fam"/>
</dbReference>
<dbReference type="PRINTS" id="PR00081">
    <property type="entry name" value="GDHRDH"/>
</dbReference>
<proteinExistence type="inferred from homology"/>
<dbReference type="CDD" id="cd05233">
    <property type="entry name" value="SDR_c"/>
    <property type="match status" value="1"/>
</dbReference>
<dbReference type="InterPro" id="IPR036291">
    <property type="entry name" value="NAD(P)-bd_dom_sf"/>
</dbReference>
<dbReference type="Gene3D" id="3.40.50.720">
    <property type="entry name" value="NAD(P)-binding Rossmann-like Domain"/>
    <property type="match status" value="1"/>
</dbReference>
<organism evidence="3 4">
    <name type="scientific">Duganella aceris</name>
    <dbReference type="NCBI Taxonomy" id="2703883"/>
    <lineage>
        <taxon>Bacteria</taxon>
        <taxon>Pseudomonadati</taxon>
        <taxon>Pseudomonadota</taxon>
        <taxon>Betaproteobacteria</taxon>
        <taxon>Burkholderiales</taxon>
        <taxon>Oxalobacteraceae</taxon>
        <taxon>Telluria group</taxon>
        <taxon>Duganella</taxon>
    </lineage>
</organism>
<evidence type="ECO:0000256" key="1">
    <source>
        <dbReference type="ARBA" id="ARBA00006484"/>
    </source>
</evidence>
<keyword evidence="4" id="KW-1185">Reference proteome</keyword>
<dbReference type="InterPro" id="IPR050259">
    <property type="entry name" value="SDR"/>
</dbReference>
<accession>A0ABX0FPQ8</accession>
<protein>
    <submittedName>
        <fullName evidence="3">SDR family oxidoreductase</fullName>
    </submittedName>
</protein>
<reference evidence="4" key="2">
    <citation type="submission" date="2023-07" db="EMBL/GenBank/DDBJ databases">
        <title>Duganella aceri sp. nov., isolated from tree sap.</title>
        <authorList>
            <person name="Kim I.S."/>
        </authorList>
    </citation>
    <scope>NUCLEOTIDE SEQUENCE [LARGE SCALE GENOMIC DNA]</scope>
    <source>
        <strain evidence="4">SAP-35</strain>
    </source>
</reference>
<dbReference type="Pfam" id="PF13561">
    <property type="entry name" value="adh_short_C2"/>
    <property type="match status" value="1"/>
</dbReference>
<dbReference type="PROSITE" id="PS00061">
    <property type="entry name" value="ADH_SHORT"/>
    <property type="match status" value="1"/>
</dbReference>
<dbReference type="PRINTS" id="PR00080">
    <property type="entry name" value="SDRFAMILY"/>
</dbReference>